<protein>
    <submittedName>
        <fullName evidence="3">Outer membrane biogenesis protein</fullName>
    </submittedName>
</protein>
<dbReference type="InterPro" id="IPR015943">
    <property type="entry name" value="WD40/YVTN_repeat-like_dom_sf"/>
</dbReference>
<sequence precursor="true">MMVRRVLLIAATVSTLLSHAATAGDWPHWRGPNRNDVVDEPSGWTGDDWPLEELWKQNVGEGSTSPLIVGDRLYTVGWRSNKDHVQCLDVATGETDWSVDYDCPKYGRLATGDQAIFSGVTSTPEYDPATGLLFTLSVDGHLNCWDTQKRGKHVWGSNLYETFDVPQRPKVGRSGLRDYGYTGSSLLYSDWVIVEVGAKQGNLMAFDRQTGTLAWKSQNTSPGGHTGGPALMTVDGVPCVAVHNFAGLLVARLDKGHEGETVATYDWITSYANNIAAATMHNNHVLLTSAYNQYKITNLKISLKGAQVVWEQKFASKVCSPVVRDGNIYLAWQTVMCLDAKTGKQKWKGGRTGDQGSIVVTSDDRLVIWGNHGDLLLAESATRSPKKYTQLAAKEKLGSSDAWPHIVLANGHLFCKDRDGNILCYRVN</sequence>
<dbReference type="KEGG" id="fmr:Fuma_02191"/>
<feature type="domain" description="Pyrrolo-quinoline quinone repeat" evidence="2">
    <location>
        <begin position="131"/>
        <end position="348"/>
    </location>
</feature>
<keyword evidence="4" id="KW-1185">Reference proteome</keyword>
<evidence type="ECO:0000313" key="3">
    <source>
        <dbReference type="EMBL" id="APZ92580.1"/>
    </source>
</evidence>
<feature type="signal peptide" evidence="1">
    <location>
        <begin position="1"/>
        <end position="23"/>
    </location>
</feature>
<accession>A0A1P8WEV4</accession>
<dbReference type="InterPro" id="IPR002372">
    <property type="entry name" value="PQQ_rpt_dom"/>
</dbReference>
<dbReference type="Proteomes" id="UP000187735">
    <property type="component" value="Chromosome"/>
</dbReference>
<feature type="chain" id="PRO_5012117108" evidence="1">
    <location>
        <begin position="24"/>
        <end position="428"/>
    </location>
</feature>
<proteinExistence type="predicted"/>
<dbReference type="STRING" id="1891926.Fuma_02191"/>
<dbReference type="PANTHER" id="PTHR34512:SF30">
    <property type="entry name" value="OUTER MEMBRANE PROTEIN ASSEMBLY FACTOR BAMB"/>
    <property type="match status" value="1"/>
</dbReference>
<dbReference type="EMBL" id="CP017641">
    <property type="protein sequence ID" value="APZ92580.1"/>
    <property type="molecule type" value="Genomic_DNA"/>
</dbReference>
<evidence type="ECO:0000259" key="2">
    <source>
        <dbReference type="Pfam" id="PF13360"/>
    </source>
</evidence>
<dbReference type="InterPro" id="IPR011047">
    <property type="entry name" value="Quinoprotein_ADH-like_sf"/>
</dbReference>
<dbReference type="SMART" id="SM00564">
    <property type="entry name" value="PQQ"/>
    <property type="match status" value="3"/>
</dbReference>
<dbReference type="PANTHER" id="PTHR34512">
    <property type="entry name" value="CELL SURFACE PROTEIN"/>
    <property type="match status" value="1"/>
</dbReference>
<evidence type="ECO:0000256" key="1">
    <source>
        <dbReference type="SAM" id="SignalP"/>
    </source>
</evidence>
<organism evidence="3 4">
    <name type="scientific">Fuerstiella marisgermanici</name>
    <dbReference type="NCBI Taxonomy" id="1891926"/>
    <lineage>
        <taxon>Bacteria</taxon>
        <taxon>Pseudomonadati</taxon>
        <taxon>Planctomycetota</taxon>
        <taxon>Planctomycetia</taxon>
        <taxon>Planctomycetales</taxon>
        <taxon>Planctomycetaceae</taxon>
        <taxon>Fuerstiella</taxon>
    </lineage>
</organism>
<keyword evidence="1" id="KW-0732">Signal</keyword>
<evidence type="ECO:0000313" key="4">
    <source>
        <dbReference type="Proteomes" id="UP000187735"/>
    </source>
</evidence>
<dbReference type="SUPFAM" id="SSF50998">
    <property type="entry name" value="Quinoprotein alcohol dehydrogenase-like"/>
    <property type="match status" value="1"/>
</dbReference>
<reference evidence="3 4" key="1">
    <citation type="journal article" date="2016" name="Front. Microbiol.">
        <title>Fuerstia marisgermanicae gen. nov., sp. nov., an Unusual Member of the Phylum Planctomycetes from the German Wadden Sea.</title>
        <authorList>
            <person name="Kohn T."/>
            <person name="Heuer A."/>
            <person name="Jogler M."/>
            <person name="Vollmers J."/>
            <person name="Boedeker C."/>
            <person name="Bunk B."/>
            <person name="Rast P."/>
            <person name="Borchert D."/>
            <person name="Glockner I."/>
            <person name="Freese H.M."/>
            <person name="Klenk H.P."/>
            <person name="Overmann J."/>
            <person name="Kaster A.K."/>
            <person name="Rohde M."/>
            <person name="Wiegand S."/>
            <person name="Jogler C."/>
        </authorList>
    </citation>
    <scope>NUCLEOTIDE SEQUENCE [LARGE SCALE GENOMIC DNA]</scope>
    <source>
        <strain evidence="3 4">NH11</strain>
    </source>
</reference>
<dbReference type="AlphaFoldDB" id="A0A1P8WEV4"/>
<gene>
    <name evidence="3" type="ORF">Fuma_02191</name>
</gene>
<name>A0A1P8WEV4_9PLAN</name>
<dbReference type="Pfam" id="PF13360">
    <property type="entry name" value="PQQ_2"/>
    <property type="match status" value="1"/>
</dbReference>
<dbReference type="Gene3D" id="2.130.10.10">
    <property type="entry name" value="YVTN repeat-like/Quinoprotein amine dehydrogenase"/>
    <property type="match status" value="1"/>
</dbReference>
<dbReference type="InterPro" id="IPR018391">
    <property type="entry name" value="PQQ_b-propeller_rpt"/>
</dbReference>
<dbReference type="RefSeq" id="WP_158520943.1">
    <property type="nucleotide sequence ID" value="NZ_CP017641.1"/>
</dbReference>
<dbReference type="OrthoDB" id="232473at2"/>